<feature type="transmembrane region" description="Helical" evidence="10">
    <location>
        <begin position="399"/>
        <end position="420"/>
    </location>
</feature>
<feature type="compositionally biased region" description="Polar residues" evidence="9">
    <location>
        <begin position="465"/>
        <end position="476"/>
    </location>
</feature>
<feature type="transmembrane region" description="Helical" evidence="10">
    <location>
        <begin position="158"/>
        <end position="179"/>
    </location>
</feature>
<comment type="domain">
    <text evidence="8">The C-terminus contains a calmodulin-binding domain, which binds calmodulin in a calcium-dependent fashion.</text>
</comment>
<feature type="region of interest" description="Disordered" evidence="9">
    <location>
        <begin position="455"/>
        <end position="543"/>
    </location>
</feature>
<organism evidence="11 12">
    <name type="scientific">Gossypium darwinii</name>
    <name type="common">Darwin's cotton</name>
    <name type="synonym">Gossypium barbadense var. darwinii</name>
    <dbReference type="NCBI Taxonomy" id="34276"/>
    <lineage>
        <taxon>Eukaryota</taxon>
        <taxon>Viridiplantae</taxon>
        <taxon>Streptophyta</taxon>
        <taxon>Embryophyta</taxon>
        <taxon>Tracheophyta</taxon>
        <taxon>Spermatophyta</taxon>
        <taxon>Magnoliopsida</taxon>
        <taxon>eudicotyledons</taxon>
        <taxon>Gunneridae</taxon>
        <taxon>Pentapetalae</taxon>
        <taxon>rosids</taxon>
        <taxon>malvids</taxon>
        <taxon>Malvales</taxon>
        <taxon>Malvaceae</taxon>
        <taxon>Malvoideae</taxon>
        <taxon>Gossypium</taxon>
    </lineage>
</organism>
<keyword evidence="12" id="KW-1185">Reference proteome</keyword>
<feature type="transmembrane region" description="Helical" evidence="10">
    <location>
        <begin position="25"/>
        <end position="46"/>
    </location>
</feature>
<feature type="transmembrane region" description="Helical" evidence="10">
    <location>
        <begin position="280"/>
        <end position="301"/>
    </location>
</feature>
<reference evidence="11 12" key="1">
    <citation type="submission" date="2019-06" db="EMBL/GenBank/DDBJ databases">
        <title>WGS assembly of Gossypium darwinii.</title>
        <authorList>
            <person name="Chen Z.J."/>
            <person name="Sreedasyam A."/>
            <person name="Ando A."/>
            <person name="Song Q."/>
            <person name="De L."/>
            <person name="Hulse-Kemp A."/>
            <person name="Ding M."/>
            <person name="Ye W."/>
            <person name="Kirkbride R."/>
            <person name="Jenkins J."/>
            <person name="Plott C."/>
            <person name="Lovell J."/>
            <person name="Lin Y.-M."/>
            <person name="Vaughn R."/>
            <person name="Liu B."/>
            <person name="Li W."/>
            <person name="Simpson S."/>
            <person name="Scheffler B."/>
            <person name="Saski C."/>
            <person name="Grover C."/>
            <person name="Hu G."/>
            <person name="Conover J."/>
            <person name="Carlson J."/>
            <person name="Shu S."/>
            <person name="Boston L."/>
            <person name="Williams M."/>
            <person name="Peterson D."/>
            <person name="Mcgee K."/>
            <person name="Jones D."/>
            <person name="Wendel J."/>
            <person name="Stelly D."/>
            <person name="Grimwood J."/>
            <person name="Schmutz J."/>
        </authorList>
    </citation>
    <scope>NUCLEOTIDE SEQUENCE [LARGE SCALE GENOMIC DNA]</scope>
    <source>
        <strain evidence="11">1808015.09</strain>
    </source>
</reference>
<evidence type="ECO:0000256" key="10">
    <source>
        <dbReference type="SAM" id="Phobius"/>
    </source>
</evidence>
<name>A0A5D2C8B3_GOSDA</name>
<evidence type="ECO:0000313" key="11">
    <source>
        <dbReference type="EMBL" id="TYG65831.1"/>
    </source>
</evidence>
<dbReference type="PANTHER" id="PTHR31942:SF84">
    <property type="entry name" value="MLO-LIKE PROTEIN 12"/>
    <property type="match status" value="1"/>
</dbReference>
<evidence type="ECO:0000256" key="1">
    <source>
        <dbReference type="ARBA" id="ARBA00004141"/>
    </source>
</evidence>
<dbReference type="AlphaFoldDB" id="A0A5D2C8B3"/>
<dbReference type="PANTHER" id="PTHR31942">
    <property type="entry name" value="MLO-LIKE PROTEIN 1"/>
    <property type="match status" value="1"/>
</dbReference>
<dbReference type="Pfam" id="PF03094">
    <property type="entry name" value="Mlo"/>
    <property type="match status" value="1"/>
</dbReference>
<comment type="function">
    <text evidence="8">May be involved in modulation of pathogen defense and leaf cell death.</text>
</comment>
<dbReference type="InterPro" id="IPR004326">
    <property type="entry name" value="Mlo"/>
</dbReference>
<keyword evidence="3 8" id="KW-0812">Transmembrane</keyword>
<proteinExistence type="inferred from homology"/>
<dbReference type="GO" id="GO:0005516">
    <property type="term" value="F:calmodulin binding"/>
    <property type="evidence" value="ECO:0007669"/>
    <property type="project" value="UniProtKB-KW"/>
</dbReference>
<evidence type="ECO:0000256" key="3">
    <source>
        <dbReference type="ARBA" id="ARBA00022692"/>
    </source>
</evidence>
<dbReference type="GO" id="GO:0006952">
    <property type="term" value="P:defense response"/>
    <property type="evidence" value="ECO:0007669"/>
    <property type="project" value="UniProtKB-KW"/>
</dbReference>
<accession>A0A5D2C8B3</accession>
<feature type="transmembrane region" description="Helical" evidence="10">
    <location>
        <begin position="356"/>
        <end position="378"/>
    </location>
</feature>
<dbReference type="GO" id="GO:0016020">
    <property type="term" value="C:membrane"/>
    <property type="evidence" value="ECO:0007669"/>
    <property type="project" value="UniProtKB-SubCell"/>
</dbReference>
<keyword evidence="4 8" id="KW-0611">Plant defense</keyword>
<comment type="similarity">
    <text evidence="2 8">Belongs to the MLO family.</text>
</comment>
<evidence type="ECO:0000256" key="5">
    <source>
        <dbReference type="ARBA" id="ARBA00022989"/>
    </source>
</evidence>
<evidence type="ECO:0000256" key="6">
    <source>
        <dbReference type="ARBA" id="ARBA00023136"/>
    </source>
</evidence>
<evidence type="ECO:0000256" key="4">
    <source>
        <dbReference type="ARBA" id="ARBA00022821"/>
    </source>
</evidence>
<gene>
    <name evidence="8" type="primary">MLO</name>
    <name evidence="11" type="ORF">ES288_D06G218500v1</name>
</gene>
<dbReference type="EMBL" id="CM017706">
    <property type="protein sequence ID" value="TYG65831.1"/>
    <property type="molecule type" value="Genomic_DNA"/>
</dbReference>
<evidence type="ECO:0000313" key="12">
    <source>
        <dbReference type="Proteomes" id="UP000323506"/>
    </source>
</evidence>
<evidence type="ECO:0000256" key="9">
    <source>
        <dbReference type="SAM" id="MobiDB-lite"/>
    </source>
</evidence>
<evidence type="ECO:0000256" key="8">
    <source>
        <dbReference type="RuleBase" id="RU280816"/>
    </source>
</evidence>
<sequence>MSTKMAPPSPVVDTKARSLEETPTWAVAVVCFCIIVASILIEHAIHMLGKWQKKKPKPTLYEALEKVKTELMLMGFISFLLTVLKDSIADICISETVADTWHPCIKKVILFCFRKNIQLNFDPPLKTISGFTLIDCHADYQANIGEVAFVSSYGIHQLHIFIFVLAIFHILYCITTYVLGSYKMKTWKTWESEAKTVKYQYYNDPERLRFVRDTSFGRRHLKFWSRSPLLFGLQFYGSVRKVDYLTLRHGFIMAHLPPEKETQFDFQNYIEKSLEEDFKVVVGISSHVWFIAVLFLLAYTYGWRSYFCKYNTFFIYYLQVIITKMGLRIQDRGGVVWGAPVVEPGDEHFWFDSPGLLLSLIHIILFTNAFQLAFFAWSTYEFTINSCYHEKIEDIIIRISMGVIIQVLCSYVTLPLYALVNQKKTIDEVVRETNMRSTIFDQRIADSLKNCHHTAKENTKHGKLSKNTTPFSSKPATPTHGMSPVHLQHGYPRKSEESGHTSLTHSNFENDRWDPVDTFTNSSSHRDIDVPDVSRGGLQSERREVADVTVQEFRALEMASMSPQIPRTQHKIDP</sequence>
<keyword evidence="7 8" id="KW-0568">Pathogenesis-related protein</keyword>
<comment type="subcellular location">
    <subcellularLocation>
        <location evidence="1 8">Membrane</location>
        <topology evidence="1 8">Multi-pass membrane protein</topology>
    </subcellularLocation>
</comment>
<evidence type="ECO:0000256" key="7">
    <source>
        <dbReference type="ARBA" id="ARBA00023265"/>
    </source>
</evidence>
<dbReference type="Proteomes" id="UP000323506">
    <property type="component" value="Chromosome D06"/>
</dbReference>
<keyword evidence="8" id="KW-0112">Calmodulin-binding</keyword>
<evidence type="ECO:0000256" key="2">
    <source>
        <dbReference type="ARBA" id="ARBA00006574"/>
    </source>
</evidence>
<keyword evidence="5 8" id="KW-1133">Transmembrane helix</keyword>
<keyword evidence="6 8" id="KW-0472">Membrane</keyword>
<protein>
    <recommendedName>
        <fullName evidence="8">MLO-like protein</fullName>
    </recommendedName>
</protein>